<evidence type="ECO:0000256" key="6">
    <source>
        <dbReference type="SAM" id="SignalP"/>
    </source>
</evidence>
<dbReference type="OrthoDB" id="238681at2759"/>
<feature type="signal peptide" evidence="6">
    <location>
        <begin position="1"/>
        <end position="23"/>
    </location>
</feature>
<evidence type="ECO:0000256" key="4">
    <source>
        <dbReference type="ARBA" id="ARBA00023157"/>
    </source>
</evidence>
<dbReference type="GO" id="GO:0031012">
    <property type="term" value="C:extracellular matrix"/>
    <property type="evidence" value="ECO:0007669"/>
    <property type="project" value="TreeGrafter"/>
</dbReference>
<name>A0A9N9S8A2_9DIPT</name>
<dbReference type="FunFam" id="3.80.10.10:FF:001164">
    <property type="entry name" value="GH01279p"/>
    <property type="match status" value="1"/>
</dbReference>
<evidence type="ECO:0000256" key="5">
    <source>
        <dbReference type="ARBA" id="ARBA00024195"/>
    </source>
</evidence>
<dbReference type="InterPro" id="IPR001611">
    <property type="entry name" value="Leu-rich_rpt"/>
</dbReference>
<feature type="chain" id="PRO_5040177731" description="Peptidase S1 domain-containing protein" evidence="6">
    <location>
        <begin position="24"/>
        <end position="1263"/>
    </location>
</feature>
<dbReference type="InterPro" id="IPR001254">
    <property type="entry name" value="Trypsin_dom"/>
</dbReference>
<evidence type="ECO:0000259" key="7">
    <source>
        <dbReference type="PROSITE" id="PS50240"/>
    </source>
</evidence>
<accession>A0A9N9S8A2</accession>
<dbReference type="InterPro" id="IPR018114">
    <property type="entry name" value="TRYPSIN_HIS"/>
</dbReference>
<dbReference type="PRINTS" id="PR00722">
    <property type="entry name" value="CHYMOTRYPSIN"/>
</dbReference>
<dbReference type="GO" id="GO:0004252">
    <property type="term" value="F:serine-type endopeptidase activity"/>
    <property type="evidence" value="ECO:0007669"/>
    <property type="project" value="InterPro"/>
</dbReference>
<dbReference type="SMART" id="SM00365">
    <property type="entry name" value="LRR_SD22"/>
    <property type="match status" value="9"/>
</dbReference>
<dbReference type="AlphaFoldDB" id="A0A9N9S8A2"/>
<dbReference type="Pfam" id="PF13855">
    <property type="entry name" value="LRR_8"/>
    <property type="match status" value="3"/>
</dbReference>
<organism evidence="8 9">
    <name type="scientific">Chironomus riparius</name>
    <dbReference type="NCBI Taxonomy" id="315576"/>
    <lineage>
        <taxon>Eukaryota</taxon>
        <taxon>Metazoa</taxon>
        <taxon>Ecdysozoa</taxon>
        <taxon>Arthropoda</taxon>
        <taxon>Hexapoda</taxon>
        <taxon>Insecta</taxon>
        <taxon>Pterygota</taxon>
        <taxon>Neoptera</taxon>
        <taxon>Endopterygota</taxon>
        <taxon>Diptera</taxon>
        <taxon>Nematocera</taxon>
        <taxon>Chironomoidea</taxon>
        <taxon>Chironomidae</taxon>
        <taxon>Chironominae</taxon>
        <taxon>Chironomus</taxon>
    </lineage>
</organism>
<dbReference type="PROSITE" id="PS50240">
    <property type="entry name" value="TRYPSIN_DOM"/>
    <property type="match status" value="2"/>
</dbReference>
<dbReference type="SUPFAM" id="SSF52058">
    <property type="entry name" value="L domain-like"/>
    <property type="match status" value="2"/>
</dbReference>
<feature type="domain" description="Peptidase S1" evidence="7">
    <location>
        <begin position="1005"/>
        <end position="1251"/>
    </location>
</feature>
<dbReference type="Proteomes" id="UP001153620">
    <property type="component" value="Chromosome 4"/>
</dbReference>
<dbReference type="Gene3D" id="3.80.10.10">
    <property type="entry name" value="Ribonuclease Inhibitor"/>
    <property type="match status" value="3"/>
</dbReference>
<dbReference type="InterPro" id="IPR003591">
    <property type="entry name" value="Leu-rich_rpt_typical-subtyp"/>
</dbReference>
<evidence type="ECO:0000313" key="8">
    <source>
        <dbReference type="EMBL" id="CAG9811171.1"/>
    </source>
</evidence>
<dbReference type="Gene3D" id="2.40.10.10">
    <property type="entry name" value="Trypsin-like serine proteases"/>
    <property type="match status" value="2"/>
</dbReference>
<dbReference type="InterPro" id="IPR032675">
    <property type="entry name" value="LRR_dom_sf"/>
</dbReference>
<dbReference type="EMBL" id="OU895880">
    <property type="protein sequence ID" value="CAG9811171.1"/>
    <property type="molecule type" value="Genomic_DNA"/>
</dbReference>
<keyword evidence="2 6" id="KW-0732">Signal</keyword>
<reference evidence="8" key="1">
    <citation type="submission" date="2022-01" db="EMBL/GenBank/DDBJ databases">
        <authorList>
            <person name="King R."/>
        </authorList>
    </citation>
    <scope>NUCLEOTIDE SEQUENCE</scope>
</reference>
<dbReference type="SMART" id="SM00369">
    <property type="entry name" value="LRR_TYP"/>
    <property type="match status" value="14"/>
</dbReference>
<dbReference type="FunFam" id="2.40.10.10:FF:000068">
    <property type="entry name" value="transmembrane protease serine 2"/>
    <property type="match status" value="1"/>
</dbReference>
<dbReference type="CDD" id="cd00190">
    <property type="entry name" value="Tryp_SPc"/>
    <property type="match status" value="2"/>
</dbReference>
<gene>
    <name evidence="8" type="ORF">CHIRRI_LOCUS13980</name>
</gene>
<dbReference type="Pfam" id="PF00089">
    <property type="entry name" value="Trypsin"/>
    <property type="match status" value="2"/>
</dbReference>
<protein>
    <recommendedName>
        <fullName evidence="7">Peptidase S1 domain-containing protein</fullName>
    </recommendedName>
</protein>
<sequence>MKSNMSEILKICLIFLMIYEAKGQVVKCDYIHKYYETKSFKTTNTSYYRCDLDTKQGNYNEKLMRIDGQHGTGHSDADVKWIIPYKTRKLRTFTSIFCQKFPNLEVISMIKAELESIDEDSLSKCKNLDQLILFQNKIREISENLLIQNSNLTYLRIANNQRTMLPEKLFLNQKKLENLQLSGNQINVLPGNIFRPLLKLENLKWLGLHENQIVEIPSKCFASLKNLEKLWIYENRIKTLKSDNFNGLQNLHTLSLYSNDISDLPVGVFNQLTNLRVLYLDNNKLSSIHSDSFGVPNNLTKFWLVNNKISAIDPKFIENSAVASLNLKNNICSRSMLQTRSEVKNNLTKCFANYQPRSVQVSSSCGRSVMPQGNNIGGSKIKRGSYPWIAALMTPKGQLFCGGTLVSNRKVVSAAHCIQNKGKPQKLLPRSIIVLLGFYDLSIPIEIGRAPYAVQGIHIHPDWNPYTTSYDADIAVLMLYRDVPFNEFIQPICMTLNDPRIVEMTEGAIVGNGKGGEANQFEKIPKILKMPIQTARHCTKKDSIFKDLLTGRTFCAGTGTGQGVCTGDSGSGFVVQIGNVFYLRGVVSASLGDSILGCDVNSYSVFTDALKNSLEMNEFLIFCILLLLIYETKGQTAKCDYKIQNHFTFFDKSNANHYTCLLDTTKAQFNVKLTETNGQHTTGYSDADVIAISNNKNKLKTFSSTFCQKFPNLEIIKISHGEMESIDEDSLLNCQNLKQFWLDYNKVRTLPEKLFIKNSKLIFLRVYADKLAELPENVFQNLIELEDLFLDNNQISYLPNKIFHSLVKLQVLYLNNNLFQTINPEWFVNLLNLKWLSLEGNPILEVPSKCFASLRNLERLWIIQNKIKDLNSDSFDGLQNLKILSLYINEISDLPVGVFTKLRNLQRLSLYGNNLTTIHSDSFGIHNQLTAIHLQENLINSVDPKFIDNTAVDYLDMTNNICSQTESKSRSEVENNLRNCFANYRARPVRIPSTCGRSVMPQGNIIGGTNIKPNSYPWIAALLRPNKQFFCGGTLVSNRKVVTAAHCIQGKRETSSLWPRSVTVLLGFHDLSISTEVGRAPYAVQSIHINPDWNPHTTSYDADIAVLVLDHDVIFNNYIQPICMTSTDPRIVEMTEGAVVGNGKGGEANQFEKIPKILKMPIQTARHCTEKDSTFQQLLTGRTFCAGSGTGQGVCTGDSGSGFVVQIGNSFYLRGIVSASLGNSYLGCDVDSYSVFTDALKYINWVNGLSTVLVYEDRIIFPY</sequence>
<evidence type="ECO:0000256" key="3">
    <source>
        <dbReference type="ARBA" id="ARBA00022737"/>
    </source>
</evidence>
<dbReference type="GO" id="GO:0005615">
    <property type="term" value="C:extracellular space"/>
    <property type="evidence" value="ECO:0007669"/>
    <property type="project" value="TreeGrafter"/>
</dbReference>
<keyword evidence="3" id="KW-0677">Repeat</keyword>
<dbReference type="GO" id="GO:0006508">
    <property type="term" value="P:proteolysis"/>
    <property type="evidence" value="ECO:0007669"/>
    <property type="project" value="InterPro"/>
</dbReference>
<dbReference type="SMART" id="SM00020">
    <property type="entry name" value="Tryp_SPc"/>
    <property type="match status" value="2"/>
</dbReference>
<comment type="similarity">
    <text evidence="5">Belongs to the peptidase S1 family. CLIP subfamily.</text>
</comment>
<dbReference type="InterPro" id="IPR001314">
    <property type="entry name" value="Peptidase_S1A"/>
</dbReference>
<proteinExistence type="inferred from homology"/>
<feature type="domain" description="Peptidase S1" evidence="7">
    <location>
        <begin position="375"/>
        <end position="634"/>
    </location>
</feature>
<dbReference type="SUPFAM" id="SSF50494">
    <property type="entry name" value="Trypsin-like serine proteases"/>
    <property type="match status" value="2"/>
</dbReference>
<keyword evidence="4" id="KW-1015">Disulfide bond</keyword>
<evidence type="ECO:0000313" key="9">
    <source>
        <dbReference type="Proteomes" id="UP001153620"/>
    </source>
</evidence>
<dbReference type="InterPro" id="IPR050328">
    <property type="entry name" value="Dev_Immune_Receptor"/>
</dbReference>
<dbReference type="Pfam" id="PF00560">
    <property type="entry name" value="LRR_1"/>
    <property type="match status" value="1"/>
</dbReference>
<dbReference type="PANTHER" id="PTHR24373:SF370">
    <property type="entry name" value="FISH-LIPS, ISOFORM E"/>
    <property type="match status" value="1"/>
</dbReference>
<evidence type="ECO:0000256" key="1">
    <source>
        <dbReference type="ARBA" id="ARBA00022614"/>
    </source>
</evidence>
<dbReference type="InterPro" id="IPR043504">
    <property type="entry name" value="Peptidase_S1_PA_chymotrypsin"/>
</dbReference>
<keyword evidence="9" id="KW-1185">Reference proteome</keyword>
<reference evidence="8" key="2">
    <citation type="submission" date="2022-10" db="EMBL/GenBank/DDBJ databases">
        <authorList>
            <consortium name="ENA_rothamsted_submissions"/>
            <consortium name="culmorum"/>
            <person name="King R."/>
        </authorList>
    </citation>
    <scope>NUCLEOTIDE SEQUENCE</scope>
</reference>
<keyword evidence="1" id="KW-0433">Leucine-rich repeat</keyword>
<evidence type="ECO:0000256" key="2">
    <source>
        <dbReference type="ARBA" id="ARBA00022729"/>
    </source>
</evidence>
<dbReference type="InterPro" id="IPR009003">
    <property type="entry name" value="Peptidase_S1_PA"/>
</dbReference>
<dbReference type="PROSITE" id="PS51450">
    <property type="entry name" value="LRR"/>
    <property type="match status" value="5"/>
</dbReference>
<dbReference type="PROSITE" id="PS00134">
    <property type="entry name" value="TRYPSIN_HIS"/>
    <property type="match status" value="2"/>
</dbReference>
<dbReference type="PANTHER" id="PTHR24373">
    <property type="entry name" value="SLIT RELATED LEUCINE-RICH REPEAT NEURONAL PROTEIN"/>
    <property type="match status" value="1"/>
</dbReference>